<dbReference type="RefSeq" id="WP_039644612.1">
    <property type="nucleotide sequence ID" value="NZ_JXBL01000001.1"/>
</dbReference>
<evidence type="ECO:0000313" key="2">
    <source>
        <dbReference type="Proteomes" id="UP000031433"/>
    </source>
</evidence>
<name>A0A0C1U368_9BACT</name>
<comment type="caution">
    <text evidence="1">The sequence shown here is derived from an EMBL/GenBank/DDBJ whole genome shotgun (WGS) entry which is preliminary data.</text>
</comment>
<keyword evidence="2" id="KW-1185">Reference proteome</keyword>
<accession>A0A0C1U368</accession>
<dbReference type="Proteomes" id="UP000031433">
    <property type="component" value="Unassembled WGS sequence"/>
</dbReference>
<reference evidence="1 2" key="1">
    <citation type="submission" date="2015-01" db="EMBL/GenBank/DDBJ databases">
        <title>Genome sequence of the anaerobic bacterium Geobacter soli GSS01, a dissimilatory Fe(III) reducer from soil.</title>
        <authorList>
            <person name="Yang G."/>
            <person name="Zhou S."/>
        </authorList>
    </citation>
    <scope>NUCLEOTIDE SEQUENCE [LARGE SCALE GENOMIC DNA]</scope>
    <source>
        <strain evidence="1 2">GSS01</strain>
    </source>
</reference>
<dbReference type="Pfam" id="PF06763">
    <property type="entry name" value="Minor_tail_Z"/>
    <property type="match status" value="1"/>
</dbReference>
<organism evidence="1 2">
    <name type="scientific">Geobacter soli</name>
    <dbReference type="NCBI Taxonomy" id="1510391"/>
    <lineage>
        <taxon>Bacteria</taxon>
        <taxon>Pseudomonadati</taxon>
        <taxon>Thermodesulfobacteriota</taxon>
        <taxon>Desulfuromonadia</taxon>
        <taxon>Geobacterales</taxon>
        <taxon>Geobacteraceae</taxon>
        <taxon>Geobacter</taxon>
    </lineage>
</organism>
<gene>
    <name evidence="1" type="ORF">SE37_06175</name>
</gene>
<proteinExistence type="predicted"/>
<evidence type="ECO:0008006" key="3">
    <source>
        <dbReference type="Google" id="ProtNLM"/>
    </source>
</evidence>
<evidence type="ECO:0000313" key="1">
    <source>
        <dbReference type="EMBL" id="KIE42235.1"/>
    </source>
</evidence>
<protein>
    <recommendedName>
        <fullName evidence="3">Tail protein</fullName>
    </recommendedName>
</protein>
<dbReference type="AlphaFoldDB" id="A0A0C1U368"/>
<dbReference type="InterPro" id="IPR010633">
    <property type="entry name" value="Phage_lambda_GpZ"/>
</dbReference>
<dbReference type="EMBL" id="JXBL01000001">
    <property type="protein sequence ID" value="KIE42235.1"/>
    <property type="molecule type" value="Genomic_DNA"/>
</dbReference>
<sequence>MTEFTATVEGMDSIRETLNPAIYQAAFVSALNKTTDRGVTAATKTVTETYNIKRRDLWSTSTGRSRIKIYPARRGSLEVAVVLAGRSISLSYFGAVQRVGNRVITRQGTKTLKRTPRNAPAGVTVEVHRGKRTILPKAFISTVQAGRTGTHVGVWMRRTSARESLIDKRIPTAATLFTGVRASETFRKAVDMHFFKIFNHELNFRAKTR</sequence>